<reference evidence="2" key="1">
    <citation type="journal article" date="2018" name="J. Ind. Microbiol. Biotechnol.">
        <title>Genome mining reveals uncommon alkylpyrones as type III PKS products from myxobacteria.</title>
        <authorList>
            <person name="Hug J.J."/>
            <person name="Panter F."/>
            <person name="Krug D."/>
            <person name="Muller R."/>
        </authorList>
    </citation>
    <scope>NUCLEOTIDE SEQUENCE</scope>
    <source>
        <strain evidence="2">MCy8288</strain>
    </source>
</reference>
<dbReference type="EMBL" id="MH908890">
    <property type="protein sequence ID" value="AYM52987.1"/>
    <property type="molecule type" value="Genomic_DNA"/>
</dbReference>
<evidence type="ECO:0000256" key="1">
    <source>
        <dbReference type="SAM" id="MobiDB-lite"/>
    </source>
</evidence>
<feature type="compositionally biased region" description="Low complexity" evidence="1">
    <location>
        <begin position="121"/>
        <end position="132"/>
    </location>
</feature>
<accession>A0A3Q8I2E1</accession>
<feature type="region of interest" description="Disordered" evidence="1">
    <location>
        <begin position="82"/>
        <end position="141"/>
    </location>
</feature>
<dbReference type="AlphaFoldDB" id="A0A3Q8I2E1"/>
<sequence length="141" mass="14808">MIGEDGEVITYVGGKLKKEALKPAPVMIRNAREVAGFVPACGMKRQVYKRVGDAKWVAMNAPPAAATEKAGFEAIDGFSETDLSSRKGAGGIPAPSESAHYQMQDGMPESVEKAESAPSGTTPSAVTPVATPFHMAEEAER</sequence>
<evidence type="ECO:0000313" key="2">
    <source>
        <dbReference type="EMBL" id="AYM52987.1"/>
    </source>
</evidence>
<name>A0A3Q8I2E1_MYXFU</name>
<organism evidence="2">
    <name type="scientific">Myxococcus fulvus</name>
    <dbReference type="NCBI Taxonomy" id="33"/>
    <lineage>
        <taxon>Bacteria</taxon>
        <taxon>Pseudomonadati</taxon>
        <taxon>Myxococcota</taxon>
        <taxon>Myxococcia</taxon>
        <taxon>Myxococcales</taxon>
        <taxon>Cystobacterineae</taxon>
        <taxon>Myxococcaceae</taxon>
        <taxon>Myxococcus</taxon>
    </lineage>
</organism>
<protein>
    <submittedName>
        <fullName evidence="2">Uncharacterized protein</fullName>
    </submittedName>
</protein>
<proteinExistence type="predicted"/>